<accession>A0A9X1NW97</accession>
<protein>
    <submittedName>
        <fullName evidence="1">Nucleoid-associated protein</fullName>
    </submittedName>
</protein>
<name>A0A9X1NW97_9HYPH</name>
<gene>
    <name evidence="1" type="ORF">LRX75_15630</name>
</gene>
<dbReference type="EMBL" id="JAJOZR010000009">
    <property type="protein sequence ID" value="MCD7110466.1"/>
    <property type="molecule type" value="Genomic_DNA"/>
</dbReference>
<evidence type="ECO:0000313" key="1">
    <source>
        <dbReference type="EMBL" id="MCD7110466.1"/>
    </source>
</evidence>
<dbReference type="Proteomes" id="UP001139089">
    <property type="component" value="Unassembled WGS sequence"/>
</dbReference>
<organism evidence="1 2">
    <name type="scientific">Rhizobium quercicola</name>
    <dbReference type="NCBI Taxonomy" id="2901226"/>
    <lineage>
        <taxon>Bacteria</taxon>
        <taxon>Pseudomonadati</taxon>
        <taxon>Pseudomonadota</taxon>
        <taxon>Alphaproteobacteria</taxon>
        <taxon>Hyphomicrobiales</taxon>
        <taxon>Rhizobiaceae</taxon>
        <taxon>Rhizobium/Agrobacterium group</taxon>
        <taxon>Rhizobium</taxon>
    </lineage>
</organism>
<proteinExistence type="predicted"/>
<dbReference type="RefSeq" id="WP_231815671.1">
    <property type="nucleotide sequence ID" value="NZ_JAJOZR010000009.1"/>
</dbReference>
<comment type="caution">
    <text evidence="1">The sequence shown here is derived from an EMBL/GenBank/DDBJ whole genome shotgun (WGS) entry which is preliminary data.</text>
</comment>
<evidence type="ECO:0000313" key="2">
    <source>
        <dbReference type="Proteomes" id="UP001139089"/>
    </source>
</evidence>
<sequence>MGFFTDDELASLRIENMILHVVSEEGFQPQRSRPVEHAEFFLDRIKDTDASAIFEFDPSSNTKRIVESISTGGHTFESGAQELSQDFARFHGSTSKPGAFFVFELRTAQPEVRFFSFIKYDYQQVIEQSAGENGDLLRLILQAFVAQKKAIQKSAIIRVLEGTALSSLSATDRIMPGLEIADYFAKFLHVKRVRSDEELTRKVRDILRVTLTEIRDSLPTGGVPQAFRRAQASLRDRGTVNSTSISEAIIAASDAVGNKTLTEDVTKRVARKLRSANLDGLEFPPDRTVLQRPALRRVKTTEGVIVLYPDDLDRSFVERRPQADGGEIITIRTTMATEDDVVREGSRTTH</sequence>
<reference evidence="1" key="1">
    <citation type="submission" date="2021-12" db="EMBL/GenBank/DDBJ databases">
        <authorList>
            <person name="Li Y."/>
        </authorList>
    </citation>
    <scope>NUCLEOTIDE SEQUENCE</scope>
    <source>
        <strain evidence="1">DKSPLA3</strain>
    </source>
</reference>
<keyword evidence="2" id="KW-1185">Reference proteome</keyword>
<dbReference type="AlphaFoldDB" id="A0A9X1NW97"/>